<feature type="signal peptide" evidence="1">
    <location>
        <begin position="1"/>
        <end position="27"/>
    </location>
</feature>
<proteinExistence type="predicted"/>
<dbReference type="EMBL" id="NRSJ01000020">
    <property type="protein sequence ID" value="MBK1705227.1"/>
    <property type="molecule type" value="Genomic_DNA"/>
</dbReference>
<organism evidence="2 3">
    <name type="scientific">Halochromatium glycolicum</name>
    <dbReference type="NCBI Taxonomy" id="85075"/>
    <lineage>
        <taxon>Bacteria</taxon>
        <taxon>Pseudomonadati</taxon>
        <taxon>Pseudomonadota</taxon>
        <taxon>Gammaproteobacteria</taxon>
        <taxon>Chromatiales</taxon>
        <taxon>Chromatiaceae</taxon>
        <taxon>Halochromatium</taxon>
    </lineage>
</organism>
<reference evidence="2" key="1">
    <citation type="submission" date="2017-08" db="EMBL/GenBank/DDBJ databases">
        <authorList>
            <person name="Imhoff J.F."/>
            <person name="Rahn T."/>
            <person name="Kuenzel S."/>
            <person name="Neulinger S.C."/>
        </authorList>
    </citation>
    <scope>NUCLEOTIDE SEQUENCE</scope>
    <source>
        <strain evidence="2">DSM 11080</strain>
    </source>
</reference>
<dbReference type="Proteomes" id="UP001296776">
    <property type="component" value="Unassembled WGS sequence"/>
</dbReference>
<dbReference type="RefSeq" id="WP_200346442.1">
    <property type="nucleotide sequence ID" value="NZ_NRSJ01000020.1"/>
</dbReference>
<dbReference type="AlphaFoldDB" id="A0AAJ0U4T9"/>
<evidence type="ECO:0000313" key="3">
    <source>
        <dbReference type="Proteomes" id="UP001296776"/>
    </source>
</evidence>
<sequence length="232" mass="24358">MLRFSTHAASSALLAAIMGGAPLLALADGTVHYEADAGQMGRMSITDRWQGDALRVDIEGMDAFMLLKDDSVYSITAAGGQVMVIPISDLAGMPGAAGANASAPKAGPAFPTEIDGMEPTGETRSIAGIEGEVYAIQWVDNQGTAHTSTAVLTDDPRLLEHQAVKMRFSQAVAGEEPNPLMVELDRRSLAPLTFGDRFTVVEVRSDAGPDGDFVLPAKPMDLKGMMHGFGAP</sequence>
<protein>
    <recommendedName>
        <fullName evidence="4">DUF4412 domain-containing protein</fullName>
    </recommendedName>
</protein>
<evidence type="ECO:0000313" key="2">
    <source>
        <dbReference type="EMBL" id="MBK1705227.1"/>
    </source>
</evidence>
<accession>A0AAJ0U4T9</accession>
<reference evidence="2" key="2">
    <citation type="journal article" date="2020" name="Microorganisms">
        <title>Osmotic Adaptation and Compatible Solute Biosynthesis of Phototrophic Bacteria as Revealed from Genome Analyses.</title>
        <authorList>
            <person name="Imhoff J.F."/>
            <person name="Rahn T."/>
            <person name="Kunzel S."/>
            <person name="Keller A."/>
            <person name="Neulinger S.C."/>
        </authorList>
    </citation>
    <scope>NUCLEOTIDE SEQUENCE</scope>
    <source>
        <strain evidence="2">DSM 11080</strain>
    </source>
</reference>
<feature type="chain" id="PRO_5042478674" description="DUF4412 domain-containing protein" evidence="1">
    <location>
        <begin position="28"/>
        <end position="232"/>
    </location>
</feature>
<name>A0AAJ0U4T9_9GAMM</name>
<evidence type="ECO:0008006" key="4">
    <source>
        <dbReference type="Google" id="ProtNLM"/>
    </source>
</evidence>
<evidence type="ECO:0000256" key="1">
    <source>
        <dbReference type="SAM" id="SignalP"/>
    </source>
</evidence>
<gene>
    <name evidence="2" type="ORF">CKO40_11905</name>
</gene>
<keyword evidence="1" id="KW-0732">Signal</keyword>
<keyword evidence="3" id="KW-1185">Reference proteome</keyword>
<comment type="caution">
    <text evidence="2">The sequence shown here is derived from an EMBL/GenBank/DDBJ whole genome shotgun (WGS) entry which is preliminary data.</text>
</comment>